<dbReference type="SUPFAM" id="SSF51735">
    <property type="entry name" value="NAD(P)-binding Rossmann-fold domains"/>
    <property type="match status" value="1"/>
</dbReference>
<protein>
    <submittedName>
        <fullName evidence="3">Ketoreductase CTB6-like protein</fullName>
    </submittedName>
</protein>
<dbReference type="Proteomes" id="UP001338125">
    <property type="component" value="Unassembled WGS sequence"/>
</dbReference>
<accession>A0ABR0SHL2</accession>
<sequence length="363" mass="40461">MDGFFHSRPGYNPAFEAQTILITEPTSLIGFPTLIKALEIGYHVRAVVCNESEILLTKLRLSYLNIGDQHKLEFVVASGAMDWDALLRSITAVIHFPPGIEGECDDYDAKITKPTISGVMGVLKAAARMHTVRRVVLCLSWITLMPYSYKENPNQPRIFTRNDINKKTKGPFKIAQQASWAASGIARQEVKDFIKNKDFDFDIINLITAIPIGADIRIPGYANVRHMLQGSARTILSPLLAKDDTQIQRCPGAAVHIKDVACALVEAANHIQMRGNTEYILSAKSSESIKWNTEILACAFRHFLEAIDDGRLPVQGALKTAKLRFDTEQTVRAFRWNLTSFDKAMKEMIAQYLELSANGPEAP</sequence>
<keyword evidence="1" id="KW-0560">Oxidoreductase</keyword>
<dbReference type="EMBL" id="JAVFKD010000014">
    <property type="protein sequence ID" value="KAK5991322.1"/>
    <property type="molecule type" value="Genomic_DNA"/>
</dbReference>
<dbReference type="Gene3D" id="3.40.50.720">
    <property type="entry name" value="NAD(P)-binding Rossmann-like Domain"/>
    <property type="match status" value="1"/>
</dbReference>
<reference evidence="3 4" key="1">
    <citation type="submission" date="2024-01" db="EMBL/GenBank/DDBJ databases">
        <title>Complete genome of Cladobotryum mycophilum ATHUM6906.</title>
        <authorList>
            <person name="Christinaki A.C."/>
            <person name="Myridakis A.I."/>
            <person name="Kouvelis V.N."/>
        </authorList>
    </citation>
    <scope>NUCLEOTIDE SEQUENCE [LARGE SCALE GENOMIC DNA]</scope>
    <source>
        <strain evidence="3 4">ATHUM6906</strain>
    </source>
</reference>
<evidence type="ECO:0000256" key="1">
    <source>
        <dbReference type="ARBA" id="ARBA00023002"/>
    </source>
</evidence>
<evidence type="ECO:0000313" key="3">
    <source>
        <dbReference type="EMBL" id="KAK5991322.1"/>
    </source>
</evidence>
<keyword evidence="4" id="KW-1185">Reference proteome</keyword>
<dbReference type="InterPro" id="IPR050425">
    <property type="entry name" value="NAD(P)_dehydrat-like"/>
</dbReference>
<proteinExistence type="inferred from homology"/>
<evidence type="ECO:0000256" key="2">
    <source>
        <dbReference type="ARBA" id="ARBA00023445"/>
    </source>
</evidence>
<gene>
    <name evidence="3" type="ORF">PT974_09603</name>
</gene>
<dbReference type="PANTHER" id="PTHR10366:SF564">
    <property type="entry name" value="STEROL-4-ALPHA-CARBOXYLATE 3-DEHYDROGENASE, DECARBOXYLATING"/>
    <property type="match status" value="1"/>
</dbReference>
<comment type="caution">
    <text evidence="3">The sequence shown here is derived from an EMBL/GenBank/DDBJ whole genome shotgun (WGS) entry which is preliminary data.</text>
</comment>
<dbReference type="PANTHER" id="PTHR10366">
    <property type="entry name" value="NAD DEPENDENT EPIMERASE/DEHYDRATASE"/>
    <property type="match status" value="1"/>
</dbReference>
<name>A0ABR0SHL2_9HYPO</name>
<evidence type="ECO:0000313" key="4">
    <source>
        <dbReference type="Proteomes" id="UP001338125"/>
    </source>
</evidence>
<comment type="similarity">
    <text evidence="2">Belongs to the NAD(P)-dependent epimerase/dehydratase family. Dihydroflavonol-4-reductase subfamily.</text>
</comment>
<dbReference type="InterPro" id="IPR036291">
    <property type="entry name" value="NAD(P)-bd_dom_sf"/>
</dbReference>
<organism evidence="3 4">
    <name type="scientific">Cladobotryum mycophilum</name>
    <dbReference type="NCBI Taxonomy" id="491253"/>
    <lineage>
        <taxon>Eukaryota</taxon>
        <taxon>Fungi</taxon>
        <taxon>Dikarya</taxon>
        <taxon>Ascomycota</taxon>
        <taxon>Pezizomycotina</taxon>
        <taxon>Sordariomycetes</taxon>
        <taxon>Hypocreomycetidae</taxon>
        <taxon>Hypocreales</taxon>
        <taxon>Hypocreaceae</taxon>
        <taxon>Cladobotryum</taxon>
    </lineage>
</organism>